<proteinExistence type="predicted"/>
<dbReference type="InterPro" id="IPR051681">
    <property type="entry name" value="Ser/Thr_Kinases-Pseudokinases"/>
</dbReference>
<dbReference type="PROSITE" id="PS50011">
    <property type="entry name" value="PROTEIN_KINASE_DOM"/>
    <property type="match status" value="1"/>
</dbReference>
<feature type="compositionally biased region" description="Basic and acidic residues" evidence="1">
    <location>
        <begin position="235"/>
        <end position="245"/>
    </location>
</feature>
<dbReference type="InterPro" id="IPR001245">
    <property type="entry name" value="Ser-Thr/Tyr_kinase_cat_dom"/>
</dbReference>
<organism evidence="3">
    <name type="scientific">Tetraselmis sp. GSL018</name>
    <dbReference type="NCBI Taxonomy" id="582737"/>
    <lineage>
        <taxon>Eukaryota</taxon>
        <taxon>Viridiplantae</taxon>
        <taxon>Chlorophyta</taxon>
        <taxon>core chlorophytes</taxon>
        <taxon>Chlorodendrophyceae</taxon>
        <taxon>Chlorodendrales</taxon>
        <taxon>Chlorodendraceae</taxon>
        <taxon>Tetraselmis</taxon>
    </lineage>
</organism>
<dbReference type="Gene3D" id="3.30.200.20">
    <property type="entry name" value="Phosphorylase Kinase, domain 1"/>
    <property type="match status" value="1"/>
</dbReference>
<dbReference type="SMART" id="SM00220">
    <property type="entry name" value="S_TKc"/>
    <property type="match status" value="1"/>
</dbReference>
<name>A0A061RIE8_9CHLO</name>
<accession>A0A061RIE8</accession>
<reference evidence="3" key="1">
    <citation type="submission" date="2014-05" db="EMBL/GenBank/DDBJ databases">
        <title>The transcriptome of the halophilic microalga Tetraselmis sp. GSL018 isolated from the Great Salt Lake, Utah.</title>
        <authorList>
            <person name="Jinkerson R.E."/>
            <person name="D'Adamo S."/>
            <person name="Posewitz M.C."/>
        </authorList>
    </citation>
    <scope>NUCLEOTIDE SEQUENCE</scope>
    <source>
        <strain evidence="3">GSL018</strain>
    </source>
</reference>
<gene>
    <name evidence="3" type="ORF">TSPGSL018_1204</name>
</gene>
<evidence type="ECO:0000259" key="2">
    <source>
        <dbReference type="PROSITE" id="PS50011"/>
    </source>
</evidence>
<feature type="region of interest" description="Disordered" evidence="1">
    <location>
        <begin position="229"/>
        <end position="260"/>
    </location>
</feature>
<dbReference type="PROSITE" id="PS00108">
    <property type="entry name" value="PROTEIN_KINASE_ST"/>
    <property type="match status" value="1"/>
</dbReference>
<dbReference type="InterPro" id="IPR011009">
    <property type="entry name" value="Kinase-like_dom_sf"/>
</dbReference>
<feature type="domain" description="Protein kinase" evidence="2">
    <location>
        <begin position="44"/>
        <end position="397"/>
    </location>
</feature>
<dbReference type="InterPro" id="IPR000719">
    <property type="entry name" value="Prot_kinase_dom"/>
</dbReference>
<dbReference type="PANTHER" id="PTHR44329:SF289">
    <property type="entry name" value="SERINE_THREONINE-PROTEIN KINASE VIK"/>
    <property type="match status" value="1"/>
</dbReference>
<evidence type="ECO:0000313" key="3">
    <source>
        <dbReference type="EMBL" id="JAC71753.1"/>
    </source>
</evidence>
<feature type="non-terminal residue" evidence="3">
    <location>
        <position position="437"/>
    </location>
</feature>
<dbReference type="Pfam" id="PF00069">
    <property type="entry name" value="Pkinase"/>
    <property type="match status" value="1"/>
</dbReference>
<dbReference type="PANTHER" id="PTHR44329">
    <property type="entry name" value="SERINE/THREONINE-PROTEIN KINASE TNNI3K-RELATED"/>
    <property type="match status" value="1"/>
</dbReference>
<dbReference type="AlphaFoldDB" id="A0A061RIE8"/>
<dbReference type="EMBL" id="GBEZ01014311">
    <property type="protein sequence ID" value="JAC71753.1"/>
    <property type="molecule type" value="Transcribed_RNA"/>
</dbReference>
<protein>
    <submittedName>
        <fullName evidence="3">Protein kinase</fullName>
    </submittedName>
</protein>
<sequence length="437" mass="48380">MSNTTCSAFPLQQNQNSRVEEAGSAVRKLLLEKFPEDYIPEERLKYVGNLGAGEFGRVDKYGLLESNMTTRSVALKLLNRELLSCEKDVRNFLNEMRVLRQLEHPSIASYLGTGVVTAPSREANEPLEHIFLAQECCEGKTIQDIVLTQMKQLPRKQIYTWSQAVSWMLGVCSALQYMHEHEPMVIHRDLKPANIIIVESRDGGMQPKLVDFGLHKVVHFHSDESIRGGLASLREGSRHRPREGGARPGEGPPSPRRADGVGQLLASGGVHVGTNGSVHARRGAAGIAHQAFRMTGGCGSLVYMAPEVHLGEAYNHSIDVFSVALIFWEVFAFRIQLTLVPGEVTIQAVTDYTMKICSGYRPPLPKMWPKELRVLLAEMWEQDFRRRPSFGEIVPRLRAIAEAVRDLEARGRCPGFQGVLPGMALAPPKAPKGSAAS</sequence>
<dbReference type="SUPFAM" id="SSF56112">
    <property type="entry name" value="Protein kinase-like (PK-like)"/>
    <property type="match status" value="1"/>
</dbReference>
<keyword evidence="3" id="KW-0808">Transferase</keyword>
<dbReference type="Gene3D" id="1.10.510.10">
    <property type="entry name" value="Transferase(Phosphotransferase) domain 1"/>
    <property type="match status" value="1"/>
</dbReference>
<dbReference type="Pfam" id="PF07714">
    <property type="entry name" value="PK_Tyr_Ser-Thr"/>
    <property type="match status" value="1"/>
</dbReference>
<dbReference type="GO" id="GO:0005524">
    <property type="term" value="F:ATP binding"/>
    <property type="evidence" value="ECO:0007669"/>
    <property type="project" value="InterPro"/>
</dbReference>
<dbReference type="InterPro" id="IPR008271">
    <property type="entry name" value="Ser/Thr_kinase_AS"/>
</dbReference>
<evidence type="ECO:0000256" key="1">
    <source>
        <dbReference type="SAM" id="MobiDB-lite"/>
    </source>
</evidence>
<keyword evidence="3" id="KW-0418">Kinase</keyword>
<dbReference type="GO" id="GO:0004674">
    <property type="term" value="F:protein serine/threonine kinase activity"/>
    <property type="evidence" value="ECO:0007669"/>
    <property type="project" value="TreeGrafter"/>
</dbReference>